<gene>
    <name evidence="2" type="ORF">JYB88_15180</name>
</gene>
<feature type="chain" id="PRO_5037034512" evidence="1">
    <location>
        <begin position="21"/>
        <end position="207"/>
    </location>
</feature>
<feature type="signal peptide" evidence="1">
    <location>
        <begin position="1"/>
        <end position="20"/>
    </location>
</feature>
<dbReference type="EMBL" id="CP071504">
    <property type="protein sequence ID" value="QSX29523.1"/>
    <property type="molecule type" value="Genomic_DNA"/>
</dbReference>
<dbReference type="Gene3D" id="1.25.40.10">
    <property type="entry name" value="Tetratricopeptide repeat domain"/>
    <property type="match status" value="1"/>
</dbReference>
<dbReference type="PANTHER" id="PTHR43628:SF1">
    <property type="entry name" value="CHITIN SYNTHASE REGULATORY FACTOR 2-RELATED"/>
    <property type="match status" value="1"/>
</dbReference>
<dbReference type="Proteomes" id="UP000663281">
    <property type="component" value="Chromosome"/>
</dbReference>
<reference evidence="2 3" key="1">
    <citation type="submission" date="2021-03" db="EMBL/GenBank/DDBJ databases">
        <title>Novel species identification of genus Shewanella.</title>
        <authorList>
            <person name="Liu G."/>
            <person name="Zhang Q."/>
        </authorList>
    </citation>
    <scope>NUCLEOTIDE SEQUENCE [LARGE SCALE GENOMIC DNA]</scope>
    <source>
        <strain evidence="2 3">FJAT-53726</strain>
    </source>
</reference>
<accession>A0A975AKS9</accession>
<organism evidence="2 3">
    <name type="scientific">Shewanella cyperi</name>
    <dbReference type="NCBI Taxonomy" id="2814292"/>
    <lineage>
        <taxon>Bacteria</taxon>
        <taxon>Pseudomonadati</taxon>
        <taxon>Pseudomonadota</taxon>
        <taxon>Gammaproteobacteria</taxon>
        <taxon>Alteromonadales</taxon>
        <taxon>Shewanellaceae</taxon>
        <taxon>Shewanella</taxon>
    </lineage>
</organism>
<name>A0A975AKS9_9GAMM</name>
<dbReference type="RefSeq" id="WP_207320866.1">
    <property type="nucleotide sequence ID" value="NZ_CP071501.1"/>
</dbReference>
<dbReference type="InterPro" id="IPR052945">
    <property type="entry name" value="Mitotic_Regulator"/>
</dbReference>
<keyword evidence="1" id="KW-0732">Signal</keyword>
<evidence type="ECO:0000256" key="1">
    <source>
        <dbReference type="SAM" id="SignalP"/>
    </source>
</evidence>
<dbReference type="InterPro" id="IPR006597">
    <property type="entry name" value="Sel1-like"/>
</dbReference>
<dbReference type="Pfam" id="PF08238">
    <property type="entry name" value="Sel1"/>
    <property type="match status" value="3"/>
</dbReference>
<keyword evidence="3" id="KW-1185">Reference proteome</keyword>
<dbReference type="KEGG" id="scyp:JYB88_15180"/>
<dbReference type="SUPFAM" id="SSF81901">
    <property type="entry name" value="HCP-like"/>
    <property type="match status" value="1"/>
</dbReference>
<sequence>MLRSVSALIFSLSVAGLAHAETKAVDVYTQEQLLDMIRGGYYLTKVKNDECQLVQDIEARAEVLKQPLYQFLWGEMFIHGVCLKADPARGVSMLKEAAEQGSAEAMLKIARYYEEGKYVFKDKNRAVMYVLPAAANGDLLARMALVRLYNEGYGSPRDYELAYHWLYNEVFGDEKMKQDAWKLLQKLESKMPASSVARARGEHMWSY</sequence>
<protein>
    <submittedName>
        <fullName evidence="2">Sel1 repeat family protein</fullName>
    </submittedName>
</protein>
<dbReference type="InterPro" id="IPR011990">
    <property type="entry name" value="TPR-like_helical_dom_sf"/>
</dbReference>
<evidence type="ECO:0000313" key="3">
    <source>
        <dbReference type="Proteomes" id="UP000663281"/>
    </source>
</evidence>
<dbReference type="AlphaFoldDB" id="A0A975AKS9"/>
<dbReference type="SMART" id="SM00671">
    <property type="entry name" value="SEL1"/>
    <property type="match status" value="3"/>
</dbReference>
<evidence type="ECO:0000313" key="2">
    <source>
        <dbReference type="EMBL" id="QSX29523.1"/>
    </source>
</evidence>
<proteinExistence type="predicted"/>
<dbReference type="PANTHER" id="PTHR43628">
    <property type="entry name" value="ACTIVATOR OF C KINASE PROTEIN 1-RELATED"/>
    <property type="match status" value="1"/>
</dbReference>